<organism evidence="1">
    <name type="scientific">Amphimedon queenslandica</name>
    <name type="common">Sponge</name>
    <dbReference type="NCBI Taxonomy" id="400682"/>
    <lineage>
        <taxon>Eukaryota</taxon>
        <taxon>Metazoa</taxon>
        <taxon>Porifera</taxon>
        <taxon>Demospongiae</taxon>
        <taxon>Heteroscleromorpha</taxon>
        <taxon>Haplosclerida</taxon>
        <taxon>Niphatidae</taxon>
        <taxon>Amphimedon</taxon>
    </lineage>
</organism>
<sequence>MSVLPPTKLDKLCRQVAVDLQAADGSLIPTYGQRSLILNLGLCRTLCWIFTIADVKHPIIAADFLEHHGLIVDMQRRLLIVSQTDIKANISCTHQNAYGLTTINPLILSKNSNFSPSRFSRLHLLICGHADSS</sequence>
<dbReference type="InParanoid" id="A0A1X7TJW9"/>
<evidence type="ECO:0000313" key="1">
    <source>
        <dbReference type="EnsemblMetazoa" id="Aqu2.1.15122_001"/>
    </source>
</evidence>
<reference evidence="1" key="1">
    <citation type="submission" date="2017-05" db="UniProtKB">
        <authorList>
            <consortium name="EnsemblMetazoa"/>
        </authorList>
    </citation>
    <scope>IDENTIFICATION</scope>
</reference>
<dbReference type="EnsemblMetazoa" id="Aqu2.1.15122_001">
    <property type="protein sequence ID" value="Aqu2.1.15122_001"/>
    <property type="gene ID" value="Aqu2.1.15122"/>
</dbReference>
<proteinExistence type="predicted"/>
<dbReference type="AlphaFoldDB" id="A0A1X7TJW9"/>
<accession>A0A1X7TJW9</accession>
<name>A0A1X7TJW9_AMPQE</name>
<protein>
    <submittedName>
        <fullName evidence="1">Uncharacterized protein</fullName>
    </submittedName>
</protein>